<evidence type="ECO:0000313" key="4">
    <source>
        <dbReference type="Proteomes" id="UP000185860"/>
    </source>
</evidence>
<name>A0A1U7IIU3_9CYAN</name>
<proteinExistence type="predicted"/>
<dbReference type="STRING" id="454136.NIES2119_14855"/>
<evidence type="ECO:0000256" key="1">
    <source>
        <dbReference type="SAM" id="MobiDB-lite"/>
    </source>
</evidence>
<feature type="signal peptide" evidence="2">
    <location>
        <begin position="1"/>
        <end position="18"/>
    </location>
</feature>
<comment type="caution">
    <text evidence="3">The sequence shown here is derived from an EMBL/GenBank/DDBJ whole genome shotgun (WGS) entry which is preliminary data.</text>
</comment>
<organism evidence="3 4">
    <name type="scientific">[Phormidium ambiguum] IAM M-71</name>
    <dbReference type="NCBI Taxonomy" id="454136"/>
    <lineage>
        <taxon>Bacteria</taxon>
        <taxon>Bacillati</taxon>
        <taxon>Cyanobacteriota</taxon>
        <taxon>Cyanophyceae</taxon>
        <taxon>Oscillatoriophycideae</taxon>
        <taxon>Aerosakkonematales</taxon>
        <taxon>Aerosakkonemataceae</taxon>
        <taxon>Floridanema</taxon>
    </lineage>
</organism>
<keyword evidence="2" id="KW-0732">Signal</keyword>
<reference evidence="3 4" key="1">
    <citation type="submission" date="2016-11" db="EMBL/GenBank/DDBJ databases">
        <title>Draft Genome Sequences of Nine Cyanobacterial Strains from Diverse Habitats.</title>
        <authorList>
            <person name="Zhu T."/>
            <person name="Hou S."/>
            <person name="Lu X."/>
            <person name="Hess W.R."/>
        </authorList>
    </citation>
    <scope>NUCLEOTIDE SEQUENCE [LARGE SCALE GENOMIC DNA]</scope>
    <source>
        <strain evidence="3 4">IAM M-71</strain>
    </source>
</reference>
<evidence type="ECO:0000256" key="2">
    <source>
        <dbReference type="SAM" id="SignalP"/>
    </source>
</evidence>
<dbReference type="RefSeq" id="WP_073594274.1">
    <property type="nucleotide sequence ID" value="NZ_MRCE01000013.1"/>
</dbReference>
<dbReference type="AlphaFoldDB" id="A0A1U7IIU3"/>
<dbReference type="Proteomes" id="UP000185860">
    <property type="component" value="Unassembled WGS sequence"/>
</dbReference>
<feature type="region of interest" description="Disordered" evidence="1">
    <location>
        <begin position="23"/>
        <end position="51"/>
    </location>
</feature>
<evidence type="ECO:0000313" key="3">
    <source>
        <dbReference type="EMBL" id="OKH37095.1"/>
    </source>
</evidence>
<protein>
    <recommendedName>
        <fullName evidence="5">DUF4352 domain-containing protein</fullName>
    </recommendedName>
</protein>
<sequence length="180" mass="19591">MKASILPILTSISLVCIACQSNPQTQQPSTSTTPVSQTSASTSAATPKSSLPATQTYDLQVNDPQVVARLTQIAFTDDSIVVSMAFTNVSQEAIQLNAKDDFILRDDTSYNTNQYRLLVPSDNPKIQIQPGTTLKGQFVFVGRVSPQATNLSIATNSSLPSYSRLKNFPYINFSNLLIQR</sequence>
<dbReference type="OrthoDB" id="512617at2"/>
<dbReference type="EMBL" id="MRCE01000013">
    <property type="protein sequence ID" value="OKH37095.1"/>
    <property type="molecule type" value="Genomic_DNA"/>
</dbReference>
<feature type="chain" id="PRO_5012459721" description="DUF4352 domain-containing protein" evidence="2">
    <location>
        <begin position="19"/>
        <end position="180"/>
    </location>
</feature>
<gene>
    <name evidence="3" type="ORF">NIES2119_14855</name>
</gene>
<accession>A0A1U7IIU3</accession>
<evidence type="ECO:0008006" key="5">
    <source>
        <dbReference type="Google" id="ProtNLM"/>
    </source>
</evidence>